<sequence>MHCARAARIDWIQHHACSIAGMAASFFCFPGVAENRQTE</sequence>
<protein>
    <submittedName>
        <fullName evidence="1">Uncharacterized protein</fullName>
    </submittedName>
</protein>
<name>F6G3Y7_RALS8</name>
<evidence type="ECO:0000313" key="2">
    <source>
        <dbReference type="Proteomes" id="UP000007953"/>
    </source>
</evidence>
<gene>
    <name evidence="1" type="ordered locus">RSPO_c02742</name>
</gene>
<dbReference type="Proteomes" id="UP000007953">
    <property type="component" value="Chromosome"/>
</dbReference>
<proteinExistence type="predicted"/>
<dbReference type="HOGENOM" id="CLU_3315861_0_0_4"/>
<organism evidence="1 2">
    <name type="scientific">Ralstonia solanacearum (strain Po82)</name>
    <dbReference type="NCBI Taxonomy" id="1031711"/>
    <lineage>
        <taxon>Bacteria</taxon>
        <taxon>Pseudomonadati</taxon>
        <taxon>Pseudomonadota</taxon>
        <taxon>Betaproteobacteria</taxon>
        <taxon>Burkholderiales</taxon>
        <taxon>Burkholderiaceae</taxon>
        <taxon>Ralstonia</taxon>
        <taxon>Ralstonia solanacearum species complex</taxon>
    </lineage>
</organism>
<dbReference type="AlphaFoldDB" id="F6G3Y7"/>
<dbReference type="KEGG" id="rsn:RSPO_c02742"/>
<evidence type="ECO:0000313" key="1">
    <source>
        <dbReference type="EMBL" id="AEG70034.1"/>
    </source>
</evidence>
<reference evidence="1 2" key="1">
    <citation type="journal article" date="2011" name="J. Bacteriol.">
        <title>Complete genome sequence of the plant pathogen Ralstonia solanacearum strain Po82.</title>
        <authorList>
            <person name="Xu J."/>
            <person name="Zheng H.J."/>
            <person name="Liu L."/>
            <person name="Pan Z.C."/>
            <person name="Prior P."/>
            <person name="Tang B."/>
            <person name="Xu J.S."/>
            <person name="Zhang H."/>
            <person name="Tian Q."/>
            <person name="Zhang L.Q."/>
            <person name="Feng J."/>
        </authorList>
    </citation>
    <scope>NUCLEOTIDE SEQUENCE [LARGE SCALE GENOMIC DNA]</scope>
    <source>
        <strain evidence="1 2">Po82</strain>
    </source>
</reference>
<accession>F6G3Y7</accession>
<dbReference type="EMBL" id="CP002819">
    <property type="protein sequence ID" value="AEG70034.1"/>
    <property type="molecule type" value="Genomic_DNA"/>
</dbReference>